<feature type="domain" description="SnoaL-like" evidence="1">
    <location>
        <begin position="10"/>
        <end position="103"/>
    </location>
</feature>
<dbReference type="HOGENOM" id="CLU_148715_2_0_5"/>
<dbReference type="STRING" id="864069.MicloDRAFT_00057310"/>
<dbReference type="InterPro" id="IPR037401">
    <property type="entry name" value="SnoaL-like"/>
</dbReference>
<proteinExistence type="predicted"/>
<organism evidence="2 3">
    <name type="scientific">Microvirga lotononidis</name>
    <dbReference type="NCBI Taxonomy" id="864069"/>
    <lineage>
        <taxon>Bacteria</taxon>
        <taxon>Pseudomonadati</taxon>
        <taxon>Pseudomonadota</taxon>
        <taxon>Alphaproteobacteria</taxon>
        <taxon>Hyphomicrobiales</taxon>
        <taxon>Methylobacteriaceae</taxon>
        <taxon>Microvirga</taxon>
    </lineage>
</organism>
<gene>
    <name evidence="2" type="ORF">MicloDRAFT_00057310</name>
</gene>
<evidence type="ECO:0000313" key="3">
    <source>
        <dbReference type="Proteomes" id="UP000003947"/>
    </source>
</evidence>
<reference evidence="2 3" key="1">
    <citation type="submission" date="2012-02" db="EMBL/GenBank/DDBJ databases">
        <title>Improved High-Quality Draft sequence of Microvirga sp. WSM3557.</title>
        <authorList>
            <consortium name="US DOE Joint Genome Institute"/>
            <person name="Lucas S."/>
            <person name="Han J."/>
            <person name="Lapidus A."/>
            <person name="Cheng J.-F."/>
            <person name="Goodwin L."/>
            <person name="Pitluck S."/>
            <person name="Peters L."/>
            <person name="Zhang X."/>
            <person name="Detter J.C."/>
            <person name="Han C."/>
            <person name="Tapia R."/>
            <person name="Land M."/>
            <person name="Hauser L."/>
            <person name="Kyrpides N."/>
            <person name="Ivanova N."/>
            <person name="Pagani I."/>
            <person name="Brau L."/>
            <person name="Yates R."/>
            <person name="O'Hara G."/>
            <person name="Rui T."/>
            <person name="Howieson J."/>
            <person name="Reeve W."/>
            <person name="Woyke T."/>
        </authorList>
    </citation>
    <scope>NUCLEOTIDE SEQUENCE [LARGE SCALE GENOMIC DNA]</scope>
    <source>
        <strain evidence="2 3">WSM3557</strain>
    </source>
</reference>
<evidence type="ECO:0000259" key="1">
    <source>
        <dbReference type="Pfam" id="PF12680"/>
    </source>
</evidence>
<accession>I4YM19</accession>
<dbReference type="AlphaFoldDB" id="I4YM19"/>
<keyword evidence="3" id="KW-1185">Reference proteome</keyword>
<dbReference type="PATRIC" id="fig|864069.3.peg.6152"/>
<evidence type="ECO:0000313" key="2">
    <source>
        <dbReference type="EMBL" id="EIM25011.1"/>
    </source>
</evidence>
<dbReference type="EMBL" id="JH660647">
    <property type="protein sequence ID" value="EIM25011.1"/>
    <property type="molecule type" value="Genomic_DNA"/>
</dbReference>
<dbReference type="Proteomes" id="UP000003947">
    <property type="component" value="Unassembled WGS sequence"/>
</dbReference>
<dbReference type="Gene3D" id="3.10.450.50">
    <property type="match status" value="1"/>
</dbReference>
<dbReference type="Pfam" id="PF12680">
    <property type="entry name" value="SnoaL_2"/>
    <property type="match status" value="1"/>
</dbReference>
<protein>
    <recommendedName>
        <fullName evidence="1">SnoaL-like domain-containing protein</fullName>
    </recommendedName>
</protein>
<dbReference type="RefSeq" id="WP_009493216.1">
    <property type="nucleotide sequence ID" value="NZ_CP141048.1"/>
</dbReference>
<sequence>MTPELPSPIAAYVAANARLDVDAMLEPFAADAVVRDNGAVLRGRSEIRSLFEEAVVPVKAIFTPDTARHEDSQVVVEGPAHGDFKGSPIRFTYRFTLENDAIKALEITA</sequence>
<dbReference type="OrthoDB" id="8684708at2"/>
<name>I4YM19_9HYPH</name>
<dbReference type="eggNOG" id="COG4538">
    <property type="taxonomic scope" value="Bacteria"/>
</dbReference>
<dbReference type="InterPro" id="IPR032710">
    <property type="entry name" value="NTF2-like_dom_sf"/>
</dbReference>
<dbReference type="SUPFAM" id="SSF54427">
    <property type="entry name" value="NTF2-like"/>
    <property type="match status" value="1"/>
</dbReference>